<feature type="region of interest" description="Disordered" evidence="1">
    <location>
        <begin position="129"/>
        <end position="220"/>
    </location>
</feature>
<organism evidence="2 3">
    <name type="scientific">Liquidambar formosana</name>
    <name type="common">Formosan gum</name>
    <dbReference type="NCBI Taxonomy" id="63359"/>
    <lineage>
        <taxon>Eukaryota</taxon>
        <taxon>Viridiplantae</taxon>
        <taxon>Streptophyta</taxon>
        <taxon>Embryophyta</taxon>
        <taxon>Tracheophyta</taxon>
        <taxon>Spermatophyta</taxon>
        <taxon>Magnoliopsida</taxon>
        <taxon>eudicotyledons</taxon>
        <taxon>Gunneridae</taxon>
        <taxon>Pentapetalae</taxon>
        <taxon>Saxifragales</taxon>
        <taxon>Altingiaceae</taxon>
        <taxon>Liquidambar</taxon>
    </lineage>
</organism>
<reference evidence="2 3" key="1">
    <citation type="journal article" date="2024" name="Plant J.">
        <title>Genome sequences and population genomics reveal climatic adaptation and genomic divergence between two closely related sweetgum species.</title>
        <authorList>
            <person name="Xu W.Q."/>
            <person name="Ren C.Q."/>
            <person name="Zhang X.Y."/>
            <person name="Comes H.P."/>
            <person name="Liu X.H."/>
            <person name="Li Y.G."/>
            <person name="Kettle C.J."/>
            <person name="Jalonen R."/>
            <person name="Gaisberger H."/>
            <person name="Ma Y.Z."/>
            <person name="Qiu Y.X."/>
        </authorList>
    </citation>
    <scope>NUCLEOTIDE SEQUENCE [LARGE SCALE GENOMIC DNA]</scope>
    <source>
        <strain evidence="2">Hangzhou</strain>
    </source>
</reference>
<dbReference type="EMBL" id="JBBPBK010000008">
    <property type="protein sequence ID" value="KAK9280235.1"/>
    <property type="molecule type" value="Genomic_DNA"/>
</dbReference>
<feature type="compositionally biased region" description="Low complexity" evidence="1">
    <location>
        <begin position="89"/>
        <end position="117"/>
    </location>
</feature>
<dbReference type="PANTHER" id="PTHR33472:SF1">
    <property type="entry name" value="EXTENSIN-RELATED"/>
    <property type="match status" value="1"/>
</dbReference>
<sequence>MANQPPPMARPLFRLTSLTRPAPAPTPEVQPQPPVPQPRPLPARPTFTMPFRPPTAQTQPTQPQEPAPTPPSVAVAPPRPAVPPPPAATSPSIPTISIPRTIAPSSSFPTSPAPKASLSSTILLAISSASVPSSPKPEISASSSSLPTSPIPKAAQSFSVPSSPTPRAIATTAATTSATIARVPTPKPSPEIIKPLAQTPPQSPKIKPPTPPPSPLTLPFSQLKLDAEPEPKIPLKAEQKNVLVQKTIEKPKARLNSDLQSDVHDTCKPSINTHNGKREVTKDIEIIKTGNHKMFSDSKEVDRRVITISGENKGAFMELGHSHKKNNPRARNNGNEWGSYSNSSNDEGKPKMMEKSHKEMAMPSSPMSAFMNSNVQGVSNSFLYNSSFTHHDPGVHLALSGKTAPGRGIHLKDHINGHHS</sequence>
<feature type="compositionally biased region" description="Pro residues" evidence="1">
    <location>
        <begin position="63"/>
        <end position="88"/>
    </location>
</feature>
<proteinExistence type="predicted"/>
<protein>
    <submittedName>
        <fullName evidence="2">Uncharacterized protein</fullName>
    </submittedName>
</protein>
<comment type="caution">
    <text evidence="2">The sequence shown here is derived from an EMBL/GenBank/DDBJ whole genome shotgun (WGS) entry which is preliminary data.</text>
</comment>
<accession>A0AAP0RQ40</accession>
<feature type="compositionally biased region" description="Pro residues" evidence="1">
    <location>
        <begin position="22"/>
        <end position="43"/>
    </location>
</feature>
<evidence type="ECO:0000313" key="2">
    <source>
        <dbReference type="EMBL" id="KAK9280235.1"/>
    </source>
</evidence>
<feature type="compositionally biased region" description="Low complexity" evidence="1">
    <location>
        <begin position="44"/>
        <end position="62"/>
    </location>
</feature>
<dbReference type="Proteomes" id="UP001415857">
    <property type="component" value="Unassembled WGS sequence"/>
</dbReference>
<dbReference type="PANTHER" id="PTHR33472">
    <property type="entry name" value="OS01G0106600 PROTEIN"/>
    <property type="match status" value="1"/>
</dbReference>
<feature type="compositionally biased region" description="Polar residues" evidence="1">
    <location>
        <begin position="329"/>
        <end position="345"/>
    </location>
</feature>
<feature type="region of interest" description="Disordered" evidence="1">
    <location>
        <begin position="319"/>
        <end position="358"/>
    </location>
</feature>
<name>A0AAP0RQ40_LIQFO</name>
<feature type="compositionally biased region" description="Low complexity" evidence="1">
    <location>
        <begin position="129"/>
        <end position="152"/>
    </location>
</feature>
<feature type="region of interest" description="Disordered" evidence="1">
    <location>
        <begin position="1"/>
        <end position="117"/>
    </location>
</feature>
<dbReference type="AlphaFoldDB" id="A0AAP0RQ40"/>
<evidence type="ECO:0000313" key="3">
    <source>
        <dbReference type="Proteomes" id="UP001415857"/>
    </source>
</evidence>
<keyword evidence="3" id="KW-1185">Reference proteome</keyword>
<feature type="compositionally biased region" description="Basic and acidic residues" evidence="1">
    <location>
        <begin position="346"/>
        <end position="358"/>
    </location>
</feature>
<gene>
    <name evidence="2" type="ORF">L1049_013922</name>
</gene>
<feature type="compositionally biased region" description="Pro residues" evidence="1">
    <location>
        <begin position="201"/>
        <end position="216"/>
    </location>
</feature>
<feature type="compositionally biased region" description="Low complexity" evidence="1">
    <location>
        <begin position="161"/>
        <end position="182"/>
    </location>
</feature>
<evidence type="ECO:0000256" key="1">
    <source>
        <dbReference type="SAM" id="MobiDB-lite"/>
    </source>
</evidence>